<gene>
    <name evidence="8" type="ORF">EDD36DRAFT_325020</name>
</gene>
<dbReference type="Proteomes" id="UP001203852">
    <property type="component" value="Unassembled WGS sequence"/>
</dbReference>
<name>A0AAN6IA76_9EURO</name>
<dbReference type="PANTHER" id="PTHR33048:SF47">
    <property type="entry name" value="INTEGRAL MEMBRANE PROTEIN-RELATED"/>
    <property type="match status" value="1"/>
</dbReference>
<sequence length="309" mass="34394">MTYHAHVFAWAITPSILAGIAVISRCVTRFELTNTLGVEEIIIVVAALGSAGLATLICLEVDHGFQDHEILPPSDYVYQLKILYAGSLLYQTALYSVKASILCQCLKLFSGRYRTACAVALTFITVYAIAAFTVDVFACWPIHKFWMLTVPGKCIELSPIWYTNAAVQITTDLVVCLLRISVFKPLKLPKLQKYSLILVFALGGVGCVCSMIRLVRLHQILEEPYLSRKDVSVALWSSLEVNLGIICACLPNLRRPLSRLFPKFFRNTGSESSDSSGNKMSFCRLWKGTKWISSNNSTTSERYTLATIE</sequence>
<keyword evidence="3 6" id="KW-1133">Transmembrane helix</keyword>
<keyword evidence="9" id="KW-1185">Reference proteome</keyword>
<feature type="transmembrane region" description="Helical" evidence="6">
    <location>
        <begin position="234"/>
        <end position="253"/>
    </location>
</feature>
<keyword evidence="4 6" id="KW-0472">Membrane</keyword>
<feature type="transmembrane region" description="Helical" evidence="6">
    <location>
        <begin position="6"/>
        <end position="24"/>
    </location>
</feature>
<feature type="domain" description="Rhodopsin" evidence="7">
    <location>
        <begin position="25"/>
        <end position="259"/>
    </location>
</feature>
<reference evidence="8" key="1">
    <citation type="journal article" date="2022" name="bioRxiv">
        <title>Deciphering the potential niche of two novel black yeast fungi from a biological soil crust based on their genomes, phenotypes, and melanin regulation.</title>
        <authorList>
            <consortium name="DOE Joint Genome Institute"/>
            <person name="Carr E.C."/>
            <person name="Barton Q."/>
            <person name="Grambo S."/>
            <person name="Sullivan M."/>
            <person name="Renfro C.M."/>
            <person name="Kuo A."/>
            <person name="Pangilinan J."/>
            <person name="Lipzen A."/>
            <person name="Keymanesh K."/>
            <person name="Savage E."/>
            <person name="Barry K."/>
            <person name="Grigoriev I.V."/>
            <person name="Riekhof W.R."/>
            <person name="Harris S.S."/>
        </authorList>
    </citation>
    <scope>NUCLEOTIDE SEQUENCE</scope>
    <source>
        <strain evidence="8">JF 03-4F</strain>
    </source>
</reference>
<evidence type="ECO:0000259" key="7">
    <source>
        <dbReference type="Pfam" id="PF20684"/>
    </source>
</evidence>
<evidence type="ECO:0000256" key="3">
    <source>
        <dbReference type="ARBA" id="ARBA00022989"/>
    </source>
</evidence>
<dbReference type="PANTHER" id="PTHR33048">
    <property type="entry name" value="PTH11-LIKE INTEGRAL MEMBRANE PROTEIN (AFU_ORTHOLOGUE AFUA_5G11245)"/>
    <property type="match status" value="1"/>
</dbReference>
<evidence type="ECO:0000256" key="1">
    <source>
        <dbReference type="ARBA" id="ARBA00004141"/>
    </source>
</evidence>
<comment type="caution">
    <text evidence="8">The sequence shown here is derived from an EMBL/GenBank/DDBJ whole genome shotgun (WGS) entry which is preliminary data.</text>
</comment>
<feature type="transmembrane region" description="Helical" evidence="6">
    <location>
        <begin position="160"/>
        <end position="182"/>
    </location>
</feature>
<dbReference type="EMBL" id="MU404358">
    <property type="protein sequence ID" value="KAI1610402.1"/>
    <property type="molecule type" value="Genomic_DNA"/>
</dbReference>
<comment type="similarity">
    <text evidence="5">Belongs to the SAT4 family.</text>
</comment>
<keyword evidence="2 6" id="KW-0812">Transmembrane</keyword>
<proteinExistence type="inferred from homology"/>
<evidence type="ECO:0000256" key="2">
    <source>
        <dbReference type="ARBA" id="ARBA00022692"/>
    </source>
</evidence>
<dbReference type="GO" id="GO:0016020">
    <property type="term" value="C:membrane"/>
    <property type="evidence" value="ECO:0007669"/>
    <property type="project" value="UniProtKB-SubCell"/>
</dbReference>
<feature type="transmembrane region" description="Helical" evidence="6">
    <location>
        <begin position="194"/>
        <end position="214"/>
    </location>
</feature>
<accession>A0AAN6IA76</accession>
<dbReference type="AlphaFoldDB" id="A0AAN6IA76"/>
<evidence type="ECO:0000313" key="8">
    <source>
        <dbReference type="EMBL" id="KAI1610402.1"/>
    </source>
</evidence>
<dbReference type="Pfam" id="PF20684">
    <property type="entry name" value="Fung_rhodopsin"/>
    <property type="match status" value="1"/>
</dbReference>
<comment type="subcellular location">
    <subcellularLocation>
        <location evidence="1">Membrane</location>
        <topology evidence="1">Multi-pass membrane protein</topology>
    </subcellularLocation>
</comment>
<organism evidence="8 9">
    <name type="scientific">Exophiala viscosa</name>
    <dbReference type="NCBI Taxonomy" id="2486360"/>
    <lineage>
        <taxon>Eukaryota</taxon>
        <taxon>Fungi</taxon>
        <taxon>Dikarya</taxon>
        <taxon>Ascomycota</taxon>
        <taxon>Pezizomycotina</taxon>
        <taxon>Eurotiomycetes</taxon>
        <taxon>Chaetothyriomycetidae</taxon>
        <taxon>Chaetothyriales</taxon>
        <taxon>Herpotrichiellaceae</taxon>
        <taxon>Exophiala</taxon>
    </lineage>
</organism>
<evidence type="ECO:0000256" key="5">
    <source>
        <dbReference type="ARBA" id="ARBA00038359"/>
    </source>
</evidence>
<evidence type="ECO:0000313" key="9">
    <source>
        <dbReference type="Proteomes" id="UP001203852"/>
    </source>
</evidence>
<feature type="transmembrane region" description="Helical" evidence="6">
    <location>
        <begin position="118"/>
        <end position="140"/>
    </location>
</feature>
<feature type="transmembrane region" description="Helical" evidence="6">
    <location>
        <begin position="77"/>
        <end position="97"/>
    </location>
</feature>
<evidence type="ECO:0000256" key="4">
    <source>
        <dbReference type="ARBA" id="ARBA00023136"/>
    </source>
</evidence>
<dbReference type="InterPro" id="IPR052337">
    <property type="entry name" value="SAT4-like"/>
</dbReference>
<dbReference type="InterPro" id="IPR049326">
    <property type="entry name" value="Rhodopsin_dom_fungi"/>
</dbReference>
<evidence type="ECO:0000256" key="6">
    <source>
        <dbReference type="SAM" id="Phobius"/>
    </source>
</evidence>
<protein>
    <recommendedName>
        <fullName evidence="7">Rhodopsin domain-containing protein</fullName>
    </recommendedName>
</protein>
<feature type="transmembrane region" description="Helical" evidence="6">
    <location>
        <begin position="36"/>
        <end position="57"/>
    </location>
</feature>